<evidence type="ECO:0000256" key="2">
    <source>
        <dbReference type="ARBA" id="ARBA00006577"/>
    </source>
</evidence>
<dbReference type="PROSITE" id="PS50059">
    <property type="entry name" value="FKBP_PPIASE"/>
    <property type="match status" value="2"/>
</dbReference>
<feature type="domain" description="PPIase FKBP-type" evidence="8">
    <location>
        <begin position="109"/>
        <end position="199"/>
    </location>
</feature>
<evidence type="ECO:0000256" key="6">
    <source>
        <dbReference type="PROSITE-ProRule" id="PRU00277"/>
    </source>
</evidence>
<evidence type="ECO:0000256" key="3">
    <source>
        <dbReference type="ARBA" id="ARBA00013194"/>
    </source>
</evidence>
<comment type="catalytic activity">
    <reaction evidence="1 6">
        <text>[protein]-peptidylproline (omega=180) = [protein]-peptidylproline (omega=0)</text>
        <dbReference type="Rhea" id="RHEA:16237"/>
        <dbReference type="Rhea" id="RHEA-COMP:10747"/>
        <dbReference type="Rhea" id="RHEA-COMP:10748"/>
        <dbReference type="ChEBI" id="CHEBI:83833"/>
        <dbReference type="ChEBI" id="CHEBI:83834"/>
        <dbReference type="EC" id="5.2.1.8"/>
    </reaction>
</comment>
<dbReference type="AlphaFoldDB" id="A0A2M9BTX2"/>
<evidence type="ECO:0000259" key="8">
    <source>
        <dbReference type="PROSITE" id="PS50059"/>
    </source>
</evidence>
<proteinExistence type="inferred from homology"/>
<comment type="similarity">
    <text evidence="2">Belongs to the FKBP-type PPIase family.</text>
</comment>
<dbReference type="SUPFAM" id="SSF54534">
    <property type="entry name" value="FKBP-like"/>
    <property type="match status" value="2"/>
</dbReference>
<dbReference type="PANTHER" id="PTHR43811">
    <property type="entry name" value="FKBP-TYPE PEPTIDYL-PROLYL CIS-TRANS ISOMERASE FKPA"/>
    <property type="match status" value="1"/>
</dbReference>
<feature type="domain" description="PPIase FKBP-type" evidence="8">
    <location>
        <begin position="254"/>
        <end position="342"/>
    </location>
</feature>
<accession>A0A2M9BTX2</accession>
<dbReference type="PANTHER" id="PTHR43811:SF23">
    <property type="entry name" value="FKBP-TYPE 22 KDA PEPTIDYL-PROLYL CIS-TRANS ISOMERASE"/>
    <property type="match status" value="1"/>
</dbReference>
<evidence type="ECO:0000256" key="7">
    <source>
        <dbReference type="SAM" id="MobiDB-lite"/>
    </source>
</evidence>
<evidence type="ECO:0000313" key="9">
    <source>
        <dbReference type="EMBL" id="PJJ61396.1"/>
    </source>
</evidence>
<dbReference type="InterPro" id="IPR046357">
    <property type="entry name" value="PPIase_dom_sf"/>
</dbReference>
<keyword evidence="4 6" id="KW-0697">Rotamase</keyword>
<dbReference type="EC" id="5.2.1.8" evidence="3 6"/>
<dbReference type="EMBL" id="PGFB01000004">
    <property type="protein sequence ID" value="PJJ61396.1"/>
    <property type="molecule type" value="Genomic_DNA"/>
</dbReference>
<keyword evidence="10" id="KW-1185">Reference proteome</keyword>
<dbReference type="GO" id="GO:0003755">
    <property type="term" value="F:peptidyl-prolyl cis-trans isomerase activity"/>
    <property type="evidence" value="ECO:0007669"/>
    <property type="project" value="UniProtKB-KW"/>
</dbReference>
<dbReference type="Pfam" id="PF00254">
    <property type="entry name" value="FKBP_C"/>
    <property type="match status" value="2"/>
</dbReference>
<comment type="caution">
    <text evidence="9">The sequence shown here is derived from an EMBL/GenBank/DDBJ whole genome shotgun (WGS) entry which is preliminary data.</text>
</comment>
<dbReference type="InterPro" id="IPR001179">
    <property type="entry name" value="PPIase_FKBP_dom"/>
</dbReference>
<reference evidence="9 10" key="1">
    <citation type="submission" date="2017-11" db="EMBL/GenBank/DDBJ databases">
        <title>Genomic Encyclopedia of Archaeal and Bacterial Type Strains, Phase II (KMG-II): From Individual Species to Whole Genera.</title>
        <authorList>
            <person name="Goeker M."/>
        </authorList>
    </citation>
    <scope>NUCLEOTIDE SEQUENCE [LARGE SCALE GENOMIC DNA]</scope>
    <source>
        <strain evidence="9 10">DSM 25625</strain>
    </source>
</reference>
<evidence type="ECO:0000256" key="1">
    <source>
        <dbReference type="ARBA" id="ARBA00000971"/>
    </source>
</evidence>
<protein>
    <recommendedName>
        <fullName evidence="3 6">peptidylprolyl isomerase</fullName>
        <ecNumber evidence="3 6">5.2.1.8</ecNumber>
    </recommendedName>
</protein>
<evidence type="ECO:0000313" key="10">
    <source>
        <dbReference type="Proteomes" id="UP000230161"/>
    </source>
</evidence>
<feature type="compositionally biased region" description="Low complexity" evidence="7">
    <location>
        <begin position="43"/>
        <end position="65"/>
    </location>
</feature>
<evidence type="ECO:0000256" key="4">
    <source>
        <dbReference type="ARBA" id="ARBA00023110"/>
    </source>
</evidence>
<dbReference type="Gene3D" id="3.10.50.40">
    <property type="match status" value="2"/>
</dbReference>
<feature type="region of interest" description="Disordered" evidence="7">
    <location>
        <begin position="43"/>
        <end position="85"/>
    </location>
</feature>
<organism evidence="9 10">
    <name type="scientific">Compostimonas suwonensis</name>
    <dbReference type="NCBI Taxonomy" id="1048394"/>
    <lineage>
        <taxon>Bacteria</taxon>
        <taxon>Bacillati</taxon>
        <taxon>Actinomycetota</taxon>
        <taxon>Actinomycetes</taxon>
        <taxon>Micrococcales</taxon>
        <taxon>Microbacteriaceae</taxon>
        <taxon>Compostimonas</taxon>
    </lineage>
</organism>
<name>A0A2M9BTX2_9MICO</name>
<gene>
    <name evidence="9" type="ORF">CLV54_2341</name>
</gene>
<keyword evidence="5 6" id="KW-0413">Isomerase</keyword>
<evidence type="ECO:0000256" key="5">
    <source>
        <dbReference type="ARBA" id="ARBA00023235"/>
    </source>
</evidence>
<sequence>MQQTTDLPPSDERFLSVRKLPLLTVAAVASLAVLGLAGCSASSSDPSASPSASSAAAADCTDSGSISDGVKVSEDTTTKPTITIDGPLKADATERTVVVKGDGDAVEAGQQLEVAIAAFNGTTGAEITANGYDDAAIPITVGDANFLPGIVKAVNCSNVGDRVVAVVPPADAFQDQGSPDLGVGADDNIVFVVDVRSVLPSKAWGEDQPPVDGMPTVELADDGTPTVTIPDAPAPTDLKIAVLKKGDGDTVADGATVTVQYQGLLWDSGTIFDQSWGKSGPVQFQTSGVVQGFGQALVGQTVGSQILVSIPPALGYGDAGQPDAGISGTDTLVFVIDILATA</sequence>
<dbReference type="Proteomes" id="UP000230161">
    <property type="component" value="Unassembled WGS sequence"/>
</dbReference>